<dbReference type="AlphaFoldDB" id="A0A4P9WMZ6"/>
<accession>A0A4P9WMZ6</accession>
<keyword evidence="2" id="KW-1185">Reference proteome</keyword>
<dbReference type="Proteomes" id="UP000269721">
    <property type="component" value="Unassembled WGS sequence"/>
</dbReference>
<dbReference type="EMBL" id="KZ994170">
    <property type="protein sequence ID" value="RKO93615.1"/>
    <property type="molecule type" value="Genomic_DNA"/>
</dbReference>
<organism evidence="1 2">
    <name type="scientific">Blyttiomyces helicus</name>
    <dbReference type="NCBI Taxonomy" id="388810"/>
    <lineage>
        <taxon>Eukaryota</taxon>
        <taxon>Fungi</taxon>
        <taxon>Fungi incertae sedis</taxon>
        <taxon>Chytridiomycota</taxon>
        <taxon>Chytridiomycota incertae sedis</taxon>
        <taxon>Chytridiomycetes</taxon>
        <taxon>Chytridiomycetes incertae sedis</taxon>
        <taxon>Blyttiomyces</taxon>
    </lineage>
</organism>
<name>A0A4P9WMZ6_9FUNG</name>
<reference evidence="2" key="1">
    <citation type="journal article" date="2018" name="Nat. Microbiol.">
        <title>Leveraging single-cell genomics to expand the fungal tree of life.</title>
        <authorList>
            <person name="Ahrendt S.R."/>
            <person name="Quandt C.A."/>
            <person name="Ciobanu D."/>
            <person name="Clum A."/>
            <person name="Salamov A."/>
            <person name="Andreopoulos B."/>
            <person name="Cheng J.F."/>
            <person name="Woyke T."/>
            <person name="Pelin A."/>
            <person name="Henrissat B."/>
            <person name="Reynolds N.K."/>
            <person name="Benny G.L."/>
            <person name="Smith M.E."/>
            <person name="James T.Y."/>
            <person name="Grigoriev I.V."/>
        </authorList>
    </citation>
    <scope>NUCLEOTIDE SEQUENCE [LARGE SCALE GENOMIC DNA]</scope>
</reference>
<proteinExistence type="predicted"/>
<evidence type="ECO:0000313" key="1">
    <source>
        <dbReference type="EMBL" id="RKO93615.1"/>
    </source>
</evidence>
<gene>
    <name evidence="1" type="ORF">BDK51DRAFT_42519</name>
</gene>
<evidence type="ECO:0000313" key="2">
    <source>
        <dbReference type="Proteomes" id="UP000269721"/>
    </source>
</evidence>
<protein>
    <submittedName>
        <fullName evidence="1">Uncharacterized protein</fullName>
    </submittedName>
</protein>
<sequence>MNFRPQTNHYSTFELNTNIPESSTPASPPPHCPVIAPSPWKPTPTLLNILPGVTDHVHHPQQSPKAVEPGCLYSWTTSSSLSSLVSHTDRAVSNVAACGLQSNVIFVGHSVLAIHVGEGGPFSENSKDNIWVKEATGTLLQGWLEGKASRSIADLPYQESPSISGSSVPNPKLIHAAGLLPGPHPGSEKHLEAAVGGFLQEGDQREHVHDVGSCAEMITLLDVGGGACAQLTAFLNWQSSQLQGIYQSEGAEMRIW</sequence>